<comment type="similarity">
    <text evidence="1">Belongs to the glycosyltransferase 2 family. WaaE/KdtX subfamily.</text>
</comment>
<feature type="transmembrane region" description="Helical" evidence="2">
    <location>
        <begin position="222"/>
        <end position="242"/>
    </location>
</feature>
<name>A0ABX2SRB0_VREZH</name>
<feature type="transmembrane region" description="Helical" evidence="2">
    <location>
        <begin position="197"/>
        <end position="216"/>
    </location>
</feature>
<keyword evidence="2" id="KW-1133">Transmembrane helix</keyword>
<keyword evidence="2" id="KW-0472">Membrane</keyword>
<dbReference type="Gene3D" id="3.90.550.10">
    <property type="entry name" value="Spore Coat Polysaccharide Biosynthesis Protein SpsA, Chain A"/>
    <property type="match status" value="1"/>
</dbReference>
<proteinExistence type="inferred from homology"/>
<reference evidence="4 5" key="1">
    <citation type="journal article" date="2013" name="Antonie Van Leeuwenhoek">
        <title>Halomonas zhaodongensis sp. nov., a slightly halophilic bacterium isolated from saline-alkaline soils in Zhaodong, China.</title>
        <authorList>
            <person name="Jiang J."/>
            <person name="Pan Y."/>
            <person name="Meng L."/>
            <person name="Hu S."/>
            <person name="Zhang X."/>
            <person name="Hu B."/>
            <person name="Meng J."/>
            <person name="Li C."/>
            <person name="Huang H."/>
            <person name="Wang K."/>
            <person name="Su T."/>
        </authorList>
    </citation>
    <scope>NUCLEOTIDE SEQUENCE [LARGE SCALE GENOMIC DNA]</scope>
    <source>
        <strain evidence="4 5">NEAU-ST10-25</strain>
    </source>
</reference>
<comment type="caution">
    <text evidence="4">The sequence shown here is derived from an EMBL/GenBank/DDBJ whole genome shotgun (WGS) entry which is preliminary data.</text>
</comment>
<accession>A0ABX2SRB0</accession>
<evidence type="ECO:0000256" key="2">
    <source>
        <dbReference type="SAM" id="Phobius"/>
    </source>
</evidence>
<dbReference type="RefSeq" id="WP_179927345.1">
    <property type="nucleotide sequence ID" value="NZ_JACCDD010000002.1"/>
</dbReference>
<keyword evidence="5" id="KW-1185">Reference proteome</keyword>
<evidence type="ECO:0000256" key="1">
    <source>
        <dbReference type="ARBA" id="ARBA00038494"/>
    </source>
</evidence>
<evidence type="ECO:0000313" key="4">
    <source>
        <dbReference type="EMBL" id="NYS44573.1"/>
    </source>
</evidence>
<dbReference type="CDD" id="cd02511">
    <property type="entry name" value="Beta4Glucosyltransferase"/>
    <property type="match status" value="1"/>
</dbReference>
<dbReference type="SUPFAM" id="SSF53448">
    <property type="entry name" value="Nucleotide-diphospho-sugar transferases"/>
    <property type="match status" value="1"/>
</dbReference>
<dbReference type="PANTHER" id="PTHR43630:SF2">
    <property type="entry name" value="GLYCOSYLTRANSFERASE"/>
    <property type="match status" value="1"/>
</dbReference>
<dbReference type="PANTHER" id="PTHR43630">
    <property type="entry name" value="POLY-BETA-1,6-N-ACETYL-D-GLUCOSAMINE SYNTHASE"/>
    <property type="match status" value="1"/>
</dbReference>
<feature type="domain" description="Glycosyltransferase 2-like" evidence="3">
    <location>
        <begin position="9"/>
        <end position="105"/>
    </location>
</feature>
<dbReference type="Proteomes" id="UP000528918">
    <property type="component" value="Unassembled WGS sequence"/>
</dbReference>
<gene>
    <name evidence="4" type="ORF">HZS79_06350</name>
</gene>
<dbReference type="Pfam" id="PF00535">
    <property type="entry name" value="Glycos_transf_2"/>
    <property type="match status" value="1"/>
</dbReference>
<dbReference type="InterPro" id="IPR001173">
    <property type="entry name" value="Glyco_trans_2-like"/>
</dbReference>
<keyword evidence="2" id="KW-0812">Transmembrane</keyword>
<sequence>MLLESVTPVIISKNSENTIKRCLESLKNFKHIIVYDNGSNDGTISICRSFDNVILVEGDFFGFGPTKNLAADKAPTDWVLSLDSDEELHQSTLDELSTWHLNEVTSVGLILRENWFCGKKITTNGWGNDFIVRLYNKKSHKFTDSQVHEKVEINKNTKTIKLKGKLIHNAIFDIKQTLDKAQLYSEIYASSDKKVKYSFFFIVLKTFFAFFRSYLLKLGILSGWRGFVISFGDAIGVFFKYAKVYQRSEVKK</sequence>
<evidence type="ECO:0000259" key="3">
    <source>
        <dbReference type="Pfam" id="PF00535"/>
    </source>
</evidence>
<organism evidence="4 5">
    <name type="scientific">Vreelandella zhaodongensis</name>
    <name type="common">Halomonas zhaodongensis</name>
    <dbReference type="NCBI Taxonomy" id="1176240"/>
    <lineage>
        <taxon>Bacteria</taxon>
        <taxon>Pseudomonadati</taxon>
        <taxon>Pseudomonadota</taxon>
        <taxon>Gammaproteobacteria</taxon>
        <taxon>Oceanospirillales</taxon>
        <taxon>Halomonadaceae</taxon>
        <taxon>Vreelandella</taxon>
    </lineage>
</organism>
<protein>
    <submittedName>
        <fullName evidence="4">Glycosyltransferase family 2 protein</fullName>
    </submittedName>
</protein>
<evidence type="ECO:0000313" key="5">
    <source>
        <dbReference type="Proteomes" id="UP000528918"/>
    </source>
</evidence>
<dbReference type="InterPro" id="IPR029044">
    <property type="entry name" value="Nucleotide-diphossugar_trans"/>
</dbReference>
<dbReference type="EMBL" id="JACCDD010000002">
    <property type="protein sequence ID" value="NYS44573.1"/>
    <property type="molecule type" value="Genomic_DNA"/>
</dbReference>